<gene>
    <name evidence="2" type="ORF">CPT_Myduc_061</name>
</gene>
<evidence type="ECO:0000259" key="1">
    <source>
        <dbReference type="Pfam" id="PF23961"/>
    </source>
</evidence>
<dbReference type="Pfam" id="PF23961">
    <property type="entry name" value="Phage_tail_terminator_9"/>
    <property type="match status" value="1"/>
</dbReference>
<protein>
    <recommendedName>
        <fullName evidence="1">Phage neck terminator protein gp12-like domain-containing protein</fullName>
    </recommendedName>
</protein>
<keyword evidence="3" id="KW-1185">Reference proteome</keyword>
<name>A0A5J6T7B8_9CAUD</name>
<dbReference type="Proteomes" id="UP000327513">
    <property type="component" value="Segment"/>
</dbReference>
<reference evidence="3" key="1">
    <citation type="submission" date="2019-06" db="EMBL/GenBank/DDBJ databases">
        <title>Complete genome of Proteus mirabilis phage Myduc.</title>
        <authorList>
            <person name="Tran J.S."/>
            <person name="Lessor L."/>
            <person name="O'Leary C."/>
            <person name="Bonasera R.M."/>
            <person name="Liu M."/>
        </authorList>
    </citation>
    <scope>NUCLEOTIDE SEQUENCE [LARGE SCALE GENOMIC DNA]</scope>
</reference>
<proteinExistence type="predicted"/>
<organism evidence="2 3">
    <name type="scientific">Proteus phage Myduc</name>
    <dbReference type="NCBI Taxonomy" id="2650874"/>
    <lineage>
        <taxon>Viruses</taxon>
        <taxon>Duplodnaviria</taxon>
        <taxon>Heunggongvirae</taxon>
        <taxon>Uroviricota</taxon>
        <taxon>Caudoviricetes</taxon>
        <taxon>Chaseviridae</taxon>
        <taxon>Cleopatravirinae</taxon>
        <taxon>Myducvirus</taxon>
        <taxon>Myducvirus myduc</taxon>
    </lineage>
</organism>
<evidence type="ECO:0000313" key="3">
    <source>
        <dbReference type="Proteomes" id="UP000327513"/>
    </source>
</evidence>
<evidence type="ECO:0000313" key="2">
    <source>
        <dbReference type="EMBL" id="QFG06683.1"/>
    </source>
</evidence>
<accession>A0A5J6T7B8</accession>
<sequence length="178" mass="20295">MDIQKEELLAIKKIVDQAVGIPNFSYEAQLNAPRPSGNYAVIKCLESMNPAFDEIKIGSNEKGETTYTTVGIRVLTFDIMFNRDGQEYIDFDNSFYRPDVQAVCKKYKMFPLGKEPLKLASLTLETNWEVRKGIRMQFNVKREQMSVVGTMSGADIRGEFFDGNTSEEVNISIRQKEK</sequence>
<dbReference type="EMBL" id="MN098326">
    <property type="protein sequence ID" value="QFG06683.1"/>
    <property type="molecule type" value="Genomic_DNA"/>
</dbReference>
<feature type="domain" description="Phage neck terminator protein gp12-like" evidence="1">
    <location>
        <begin position="13"/>
        <end position="157"/>
    </location>
</feature>
<dbReference type="InterPro" id="IPR057087">
    <property type="entry name" value="Gp12-like"/>
</dbReference>